<comment type="caution">
    <text evidence="2">The sequence shown here is derived from an EMBL/GenBank/DDBJ whole genome shotgun (WGS) entry which is preliminary data.</text>
</comment>
<reference evidence="2 3" key="1">
    <citation type="journal article" date="2020" name="Nature">
        <title>Six reference-quality genomes reveal evolution of bat adaptations.</title>
        <authorList>
            <person name="Jebb D."/>
            <person name="Huang Z."/>
            <person name="Pippel M."/>
            <person name="Hughes G.M."/>
            <person name="Lavrichenko K."/>
            <person name="Devanna P."/>
            <person name="Winkler S."/>
            <person name="Jermiin L.S."/>
            <person name="Skirmuntt E.C."/>
            <person name="Katzourakis A."/>
            <person name="Burkitt-Gray L."/>
            <person name="Ray D.A."/>
            <person name="Sullivan K.A.M."/>
            <person name="Roscito J.G."/>
            <person name="Kirilenko B.M."/>
            <person name="Davalos L.M."/>
            <person name="Corthals A.P."/>
            <person name="Power M.L."/>
            <person name="Jones G."/>
            <person name="Ransome R.D."/>
            <person name="Dechmann D.K.N."/>
            <person name="Locatelli A.G."/>
            <person name="Puechmaille S.J."/>
            <person name="Fedrigo O."/>
            <person name="Jarvis E.D."/>
            <person name="Hiller M."/>
            <person name="Vernes S.C."/>
            <person name="Myers E.W."/>
            <person name="Teeling E.C."/>
        </authorList>
    </citation>
    <scope>NUCLEOTIDE SEQUENCE [LARGE SCALE GENOMIC DNA]</scope>
    <source>
        <strain evidence="2">MMolMol1</strain>
        <tissue evidence="2">Muscle</tissue>
    </source>
</reference>
<sequence length="153" mass="16633">MLCTSLQTRSSLRKLCSRLARETKPQGPILPPEPYRTSQLPNHFLSSVHLCVHLGSVSGMPAGYMARGRSEANLECHRPRTGAQNGGGTSHFSVRRVSSFPAPQPEATARGPWVPREDVAENRTGSQRSLESCSGHAIYVVVCDQWASGVHAQ</sequence>
<organism evidence="2 3">
    <name type="scientific">Molossus molossus</name>
    <name type="common">Pallas' mastiff bat</name>
    <name type="synonym">Vespertilio molossus</name>
    <dbReference type="NCBI Taxonomy" id="27622"/>
    <lineage>
        <taxon>Eukaryota</taxon>
        <taxon>Metazoa</taxon>
        <taxon>Chordata</taxon>
        <taxon>Craniata</taxon>
        <taxon>Vertebrata</taxon>
        <taxon>Euteleostomi</taxon>
        <taxon>Mammalia</taxon>
        <taxon>Eutheria</taxon>
        <taxon>Laurasiatheria</taxon>
        <taxon>Chiroptera</taxon>
        <taxon>Yangochiroptera</taxon>
        <taxon>Molossidae</taxon>
        <taxon>Molossus</taxon>
    </lineage>
</organism>
<evidence type="ECO:0000313" key="2">
    <source>
        <dbReference type="EMBL" id="KAF6425142.1"/>
    </source>
</evidence>
<dbReference type="Proteomes" id="UP000550707">
    <property type="component" value="Unassembled WGS sequence"/>
</dbReference>
<dbReference type="InParanoid" id="A0A7J8DQG7"/>
<name>A0A7J8DQG7_MOLMO</name>
<evidence type="ECO:0000256" key="1">
    <source>
        <dbReference type="SAM" id="MobiDB-lite"/>
    </source>
</evidence>
<keyword evidence="3" id="KW-1185">Reference proteome</keyword>
<accession>A0A7J8DQG7</accession>
<dbReference type="AlphaFoldDB" id="A0A7J8DQG7"/>
<evidence type="ECO:0000313" key="3">
    <source>
        <dbReference type="Proteomes" id="UP000550707"/>
    </source>
</evidence>
<dbReference type="EMBL" id="JACASF010000017">
    <property type="protein sequence ID" value="KAF6425142.1"/>
    <property type="molecule type" value="Genomic_DNA"/>
</dbReference>
<feature type="region of interest" description="Disordered" evidence="1">
    <location>
        <begin position="100"/>
        <end position="127"/>
    </location>
</feature>
<protein>
    <submittedName>
        <fullName evidence="2">Uncharacterized protein</fullName>
    </submittedName>
</protein>
<proteinExistence type="predicted"/>
<gene>
    <name evidence="2" type="ORF">HJG59_009210</name>
</gene>